<dbReference type="GO" id="GO:0016432">
    <property type="term" value="F:tRNA-uridine aminocarboxypropyltransferase activity"/>
    <property type="evidence" value="ECO:0007669"/>
    <property type="project" value="UniProtKB-EC"/>
</dbReference>
<sequence length="197" mass="22057">MSRVICAQCHYPQSACVCSAIRHLEIESRLIVMQHPSEVGHAKNSVRLMQLVIPKLEVVVGETADDFASLQQSIQAQTSQTYLLYPSDQSSSVNEAKPHRGSSFILLDGTWRKAFRMLQLNPWLMKLPALHLDLHHASNYRIRKSSRPDSLSTLEAAALTLGAAEPEADISALYQAFDAMIEQRLNSMPSHVRSRYS</sequence>
<evidence type="ECO:0000256" key="5">
    <source>
        <dbReference type="ARBA" id="ARBA00034489"/>
    </source>
</evidence>
<dbReference type="AlphaFoldDB" id="A0A917JQZ5"/>
<comment type="caution">
    <text evidence="7">The sequence shown here is derived from an EMBL/GenBank/DDBJ whole genome shotgun (WGS) entry which is preliminary data.</text>
</comment>
<dbReference type="GO" id="GO:0008033">
    <property type="term" value="P:tRNA processing"/>
    <property type="evidence" value="ECO:0007669"/>
    <property type="project" value="UniProtKB-KW"/>
</dbReference>
<dbReference type="SMART" id="SM01144">
    <property type="entry name" value="DTW"/>
    <property type="match status" value="1"/>
</dbReference>
<dbReference type="EC" id="2.5.1.25" evidence="1"/>
<keyword evidence="8" id="KW-1185">Reference proteome</keyword>
<feature type="domain" description="DTW" evidence="6">
    <location>
        <begin position="2"/>
        <end position="189"/>
    </location>
</feature>
<evidence type="ECO:0000256" key="1">
    <source>
        <dbReference type="ARBA" id="ARBA00012386"/>
    </source>
</evidence>
<comment type="similarity">
    <text evidence="5">Belongs to the TDD superfamily. DTWD2 family.</text>
</comment>
<dbReference type="Pfam" id="PF03942">
    <property type="entry name" value="DTW"/>
    <property type="match status" value="1"/>
</dbReference>
<proteinExistence type="inferred from homology"/>
<dbReference type="EMBL" id="BMPZ01000004">
    <property type="protein sequence ID" value="GGI82171.1"/>
    <property type="molecule type" value="Genomic_DNA"/>
</dbReference>
<accession>A0A917JQZ5</accession>
<gene>
    <name evidence="7" type="ORF">GCM10009332_19260</name>
</gene>
<dbReference type="RefSeq" id="WP_188920289.1">
    <property type="nucleotide sequence ID" value="NZ_BMPZ01000004.1"/>
</dbReference>
<dbReference type="PANTHER" id="PTHR21392:SF0">
    <property type="entry name" value="TRNA-URIDINE AMINOCARBOXYPROPYLTRANSFERASE 2"/>
    <property type="match status" value="1"/>
</dbReference>
<evidence type="ECO:0000313" key="8">
    <source>
        <dbReference type="Proteomes" id="UP000613743"/>
    </source>
</evidence>
<keyword evidence="3" id="KW-0949">S-adenosyl-L-methionine</keyword>
<keyword evidence="4" id="KW-0819">tRNA processing</keyword>
<organism evidence="7 8">
    <name type="scientific">Shewanella gelidii</name>
    <dbReference type="NCBI Taxonomy" id="1642821"/>
    <lineage>
        <taxon>Bacteria</taxon>
        <taxon>Pseudomonadati</taxon>
        <taxon>Pseudomonadota</taxon>
        <taxon>Gammaproteobacteria</taxon>
        <taxon>Alteromonadales</taxon>
        <taxon>Shewanellaceae</taxon>
        <taxon>Shewanella</taxon>
    </lineage>
</organism>
<dbReference type="InterPro" id="IPR005636">
    <property type="entry name" value="DTW"/>
</dbReference>
<protein>
    <recommendedName>
        <fullName evidence="1">tRNA-uridine aminocarboxypropyltransferase</fullName>
        <ecNumber evidence="1">2.5.1.25</ecNumber>
    </recommendedName>
</protein>
<evidence type="ECO:0000256" key="3">
    <source>
        <dbReference type="ARBA" id="ARBA00022691"/>
    </source>
</evidence>
<reference evidence="7" key="1">
    <citation type="journal article" date="2014" name="Int. J. Syst. Evol. Microbiol.">
        <title>Complete genome sequence of Corynebacterium casei LMG S-19264T (=DSM 44701T), isolated from a smear-ripened cheese.</title>
        <authorList>
            <consortium name="US DOE Joint Genome Institute (JGI-PGF)"/>
            <person name="Walter F."/>
            <person name="Albersmeier A."/>
            <person name="Kalinowski J."/>
            <person name="Ruckert C."/>
        </authorList>
    </citation>
    <scope>NUCLEOTIDE SEQUENCE</scope>
    <source>
        <strain evidence="7">JCM 30804</strain>
    </source>
</reference>
<dbReference type="InterPro" id="IPR039262">
    <property type="entry name" value="DTWD2/TAPT"/>
</dbReference>
<evidence type="ECO:0000313" key="7">
    <source>
        <dbReference type="EMBL" id="GGI82171.1"/>
    </source>
</evidence>
<keyword evidence="2" id="KW-0808">Transferase</keyword>
<evidence type="ECO:0000259" key="6">
    <source>
        <dbReference type="SMART" id="SM01144"/>
    </source>
</evidence>
<dbReference type="PANTHER" id="PTHR21392">
    <property type="entry name" value="TRNA-URIDINE AMINOCARBOXYPROPYLTRANSFERASE 2"/>
    <property type="match status" value="1"/>
</dbReference>
<evidence type="ECO:0000256" key="4">
    <source>
        <dbReference type="ARBA" id="ARBA00022694"/>
    </source>
</evidence>
<name>A0A917JQZ5_9GAMM</name>
<reference evidence="7" key="2">
    <citation type="submission" date="2020-09" db="EMBL/GenBank/DDBJ databases">
        <authorList>
            <person name="Sun Q."/>
            <person name="Ohkuma M."/>
        </authorList>
    </citation>
    <scope>NUCLEOTIDE SEQUENCE</scope>
    <source>
        <strain evidence="7">JCM 30804</strain>
    </source>
</reference>
<evidence type="ECO:0000256" key="2">
    <source>
        <dbReference type="ARBA" id="ARBA00022679"/>
    </source>
</evidence>
<dbReference type="Proteomes" id="UP000613743">
    <property type="component" value="Unassembled WGS sequence"/>
</dbReference>